<organism evidence="2 3">
    <name type="scientific">Oerskovia gallyi</name>
    <dbReference type="NCBI Taxonomy" id="2762226"/>
    <lineage>
        <taxon>Bacteria</taxon>
        <taxon>Bacillati</taxon>
        <taxon>Actinomycetota</taxon>
        <taxon>Actinomycetes</taxon>
        <taxon>Micrococcales</taxon>
        <taxon>Cellulomonadaceae</taxon>
        <taxon>Oerskovia</taxon>
    </lineage>
</organism>
<sequence>MDRTSFLATARSALDLASRPEVAAAWSAESACAGMSVGGLAHHLLQQVVHTRLVLESPVARREVVGVHDHYARAEWVGADLDSPANVGVRERSDALADDGPDAVLGRGRAALDRVAVLLADPDAPAVVSPSWLSWSLTTDDYLLTRLVELTVHSDDLAASVALPTPLFGDDVVADVLGVLTTVSVRRHGQTAVLRALSRPQRAPGDVSAF</sequence>
<evidence type="ECO:0000313" key="2">
    <source>
        <dbReference type="EMBL" id="MBD7998355.1"/>
    </source>
</evidence>
<name>A0ABR8V0Y1_9CELL</name>
<dbReference type="Pfam" id="PF11716">
    <property type="entry name" value="MDMPI_N"/>
    <property type="match status" value="1"/>
</dbReference>
<gene>
    <name evidence="2" type="ORF">H9640_07315</name>
</gene>
<dbReference type="Proteomes" id="UP000633601">
    <property type="component" value="Unassembled WGS sequence"/>
</dbReference>
<dbReference type="InterPro" id="IPR034660">
    <property type="entry name" value="DinB/YfiT-like"/>
</dbReference>
<comment type="caution">
    <text evidence="2">The sequence shown here is derived from an EMBL/GenBank/DDBJ whole genome shotgun (WGS) entry which is preliminary data.</text>
</comment>
<keyword evidence="2" id="KW-0413">Isomerase</keyword>
<dbReference type="GO" id="GO:0016853">
    <property type="term" value="F:isomerase activity"/>
    <property type="evidence" value="ECO:0007669"/>
    <property type="project" value="UniProtKB-KW"/>
</dbReference>
<dbReference type="SUPFAM" id="SSF109854">
    <property type="entry name" value="DinB/YfiT-like putative metalloenzymes"/>
    <property type="match status" value="1"/>
</dbReference>
<evidence type="ECO:0000313" key="3">
    <source>
        <dbReference type="Proteomes" id="UP000633601"/>
    </source>
</evidence>
<evidence type="ECO:0000259" key="1">
    <source>
        <dbReference type="Pfam" id="PF11716"/>
    </source>
</evidence>
<reference evidence="2 3" key="1">
    <citation type="submission" date="2020-08" db="EMBL/GenBank/DDBJ databases">
        <title>A Genomic Blueprint of the Chicken Gut Microbiome.</title>
        <authorList>
            <person name="Gilroy R."/>
            <person name="Ravi A."/>
            <person name="Getino M."/>
            <person name="Pursley I."/>
            <person name="Horton D.L."/>
            <person name="Alikhan N.-F."/>
            <person name="Baker D."/>
            <person name="Gharbi K."/>
            <person name="Hall N."/>
            <person name="Watson M."/>
            <person name="Adriaenssens E.M."/>
            <person name="Foster-Nyarko E."/>
            <person name="Jarju S."/>
            <person name="Secka A."/>
            <person name="Antonio M."/>
            <person name="Oren A."/>
            <person name="Chaudhuri R."/>
            <person name="La Ragione R.M."/>
            <person name="Hildebrand F."/>
            <person name="Pallen M.J."/>
        </authorList>
    </citation>
    <scope>NUCLEOTIDE SEQUENCE [LARGE SCALE GENOMIC DNA]</scope>
    <source>
        <strain evidence="2 3">Sa2CUA8</strain>
    </source>
</reference>
<keyword evidence="3" id="KW-1185">Reference proteome</keyword>
<protein>
    <submittedName>
        <fullName evidence="2">Maleylpyruvate isomerase N-terminal domain-containing protein</fullName>
    </submittedName>
</protein>
<proteinExistence type="predicted"/>
<accession>A0ABR8V0Y1</accession>
<feature type="domain" description="Mycothiol-dependent maleylpyruvate isomerase metal-binding" evidence="1">
    <location>
        <begin position="13"/>
        <end position="158"/>
    </location>
</feature>
<dbReference type="RefSeq" id="WP_191790072.1">
    <property type="nucleotide sequence ID" value="NZ_JACSQE010000005.1"/>
</dbReference>
<dbReference type="InterPro" id="IPR024344">
    <property type="entry name" value="MDMPI_metal-binding"/>
</dbReference>
<dbReference type="Gene3D" id="1.20.120.450">
    <property type="entry name" value="dinb family like domain"/>
    <property type="match status" value="1"/>
</dbReference>
<dbReference type="EMBL" id="JACSQE010000005">
    <property type="protein sequence ID" value="MBD7998355.1"/>
    <property type="molecule type" value="Genomic_DNA"/>
</dbReference>